<dbReference type="EMBL" id="KB446557">
    <property type="protein sequence ID" value="EME84182.1"/>
    <property type="molecule type" value="Genomic_DNA"/>
</dbReference>
<proteinExistence type="predicted"/>
<dbReference type="KEGG" id="pfj:MYCFIDRAFT_195308"/>
<dbReference type="GeneID" id="19335471"/>
<dbReference type="AlphaFoldDB" id="M3B4A6"/>
<dbReference type="RefSeq" id="XP_007924806.1">
    <property type="nucleotide sequence ID" value="XM_007926615.1"/>
</dbReference>
<reference evidence="1 2" key="1">
    <citation type="journal article" date="2012" name="PLoS Pathog.">
        <title>Diverse lifestyles and strategies of plant pathogenesis encoded in the genomes of eighteen Dothideomycetes fungi.</title>
        <authorList>
            <person name="Ohm R.A."/>
            <person name="Feau N."/>
            <person name="Henrissat B."/>
            <person name="Schoch C.L."/>
            <person name="Horwitz B.A."/>
            <person name="Barry K.W."/>
            <person name="Condon B.J."/>
            <person name="Copeland A.C."/>
            <person name="Dhillon B."/>
            <person name="Glaser F."/>
            <person name="Hesse C.N."/>
            <person name="Kosti I."/>
            <person name="LaButti K."/>
            <person name="Lindquist E.A."/>
            <person name="Lucas S."/>
            <person name="Salamov A.A."/>
            <person name="Bradshaw R.E."/>
            <person name="Ciuffetti L."/>
            <person name="Hamelin R.C."/>
            <person name="Kema G.H.J."/>
            <person name="Lawrence C."/>
            <person name="Scott J.A."/>
            <person name="Spatafora J.W."/>
            <person name="Turgeon B.G."/>
            <person name="de Wit P.J.G.M."/>
            <person name="Zhong S."/>
            <person name="Goodwin S.B."/>
            <person name="Grigoriev I.V."/>
        </authorList>
    </citation>
    <scope>NUCLEOTIDE SEQUENCE [LARGE SCALE GENOMIC DNA]</scope>
    <source>
        <strain evidence="1 2">CIRAD86</strain>
    </source>
</reference>
<evidence type="ECO:0000313" key="1">
    <source>
        <dbReference type="EMBL" id="EME84182.1"/>
    </source>
</evidence>
<protein>
    <submittedName>
        <fullName evidence="1">Uncharacterized protein</fullName>
    </submittedName>
</protein>
<keyword evidence="2" id="KW-1185">Reference proteome</keyword>
<dbReference type="Proteomes" id="UP000016932">
    <property type="component" value="Unassembled WGS sequence"/>
</dbReference>
<accession>M3B4A6</accession>
<sequence length="104" mass="11724">MIETDFDCPALAKTTTEAFAEIVSSDGWKQPTFVDDLKEIYAIEDEAIGALRQWLSSWIPENFQESQRCNAPRHYDAVGEHSPSRRLAVETLPVKFSVKVAPPE</sequence>
<organism evidence="1 2">
    <name type="scientific">Pseudocercospora fijiensis (strain CIRAD86)</name>
    <name type="common">Black leaf streak disease fungus</name>
    <name type="synonym">Mycosphaerella fijiensis</name>
    <dbReference type="NCBI Taxonomy" id="383855"/>
    <lineage>
        <taxon>Eukaryota</taxon>
        <taxon>Fungi</taxon>
        <taxon>Dikarya</taxon>
        <taxon>Ascomycota</taxon>
        <taxon>Pezizomycotina</taxon>
        <taxon>Dothideomycetes</taxon>
        <taxon>Dothideomycetidae</taxon>
        <taxon>Mycosphaerellales</taxon>
        <taxon>Mycosphaerellaceae</taxon>
        <taxon>Pseudocercospora</taxon>
    </lineage>
</organism>
<dbReference type="HOGENOM" id="CLU_2251237_0_0_1"/>
<name>M3B4A6_PSEFD</name>
<dbReference type="VEuPathDB" id="FungiDB:MYCFIDRAFT_195308"/>
<evidence type="ECO:0000313" key="2">
    <source>
        <dbReference type="Proteomes" id="UP000016932"/>
    </source>
</evidence>
<gene>
    <name evidence="1" type="ORF">MYCFIDRAFT_195308</name>
</gene>